<evidence type="ECO:0000313" key="2">
    <source>
        <dbReference type="EMBL" id="APU17733.1"/>
    </source>
</evidence>
<proteinExistence type="predicted"/>
<dbReference type="Gene3D" id="3.40.50.720">
    <property type="entry name" value="NAD(P)-binding Rossmann-like Domain"/>
    <property type="match status" value="1"/>
</dbReference>
<organism evidence="2 3">
    <name type="scientific">Actinoalloteichus fjordicus</name>
    <dbReference type="NCBI Taxonomy" id="1612552"/>
    <lineage>
        <taxon>Bacteria</taxon>
        <taxon>Bacillati</taxon>
        <taxon>Actinomycetota</taxon>
        <taxon>Actinomycetes</taxon>
        <taxon>Pseudonocardiales</taxon>
        <taxon>Pseudonocardiaceae</taxon>
        <taxon>Actinoalloteichus</taxon>
    </lineage>
</organism>
<dbReference type="InterPro" id="IPR002347">
    <property type="entry name" value="SDR_fam"/>
</dbReference>
<dbReference type="EMBL" id="CP016076">
    <property type="protein sequence ID" value="APU17733.1"/>
    <property type="molecule type" value="Genomic_DNA"/>
</dbReference>
<dbReference type="AlphaFoldDB" id="A0AAC9LH07"/>
<evidence type="ECO:0008006" key="4">
    <source>
        <dbReference type="Google" id="ProtNLM"/>
    </source>
</evidence>
<dbReference type="Proteomes" id="UP000185511">
    <property type="component" value="Chromosome"/>
</dbReference>
<gene>
    <name evidence="2" type="ORF">UA74_28670</name>
</gene>
<dbReference type="PRINTS" id="PR00081">
    <property type="entry name" value="GDHRDH"/>
</dbReference>
<dbReference type="KEGG" id="acad:UA74_28670"/>
<reference evidence="3" key="1">
    <citation type="submission" date="2016-06" db="EMBL/GenBank/DDBJ databases">
        <title>Complete genome sequence of Actinoalloteichus fjordicus DSM 46855 (=ADI127-17), type strain of the new species Actinoalloteichus fjordicus.</title>
        <authorList>
            <person name="Ruckert C."/>
            <person name="Nouioui I."/>
            <person name="Willmese J."/>
            <person name="van Wezel G."/>
            <person name="Klenk H.-P."/>
            <person name="Kalinowski J."/>
            <person name="Zotchev S.B."/>
        </authorList>
    </citation>
    <scope>NUCLEOTIDE SEQUENCE [LARGE SCALE GENOMIC DNA]</scope>
    <source>
        <strain evidence="3">ADI127-7</strain>
    </source>
</reference>
<protein>
    <recommendedName>
        <fullName evidence="4">Short-chain dehydrogenase</fullName>
    </recommendedName>
</protein>
<dbReference type="PANTHER" id="PTHR43157">
    <property type="entry name" value="PHOSPHATIDYLINOSITOL-GLYCAN BIOSYNTHESIS CLASS F PROTEIN-RELATED"/>
    <property type="match status" value="1"/>
</dbReference>
<dbReference type="PANTHER" id="PTHR43157:SF31">
    <property type="entry name" value="PHOSPHATIDYLINOSITOL-GLYCAN BIOSYNTHESIS CLASS F PROTEIN"/>
    <property type="match status" value="1"/>
</dbReference>
<dbReference type="RefSeq" id="WP_075742990.1">
    <property type="nucleotide sequence ID" value="NZ_CP016076.1"/>
</dbReference>
<name>A0AAC9LH07_9PSEU</name>
<dbReference type="GO" id="GO:0016491">
    <property type="term" value="F:oxidoreductase activity"/>
    <property type="evidence" value="ECO:0007669"/>
    <property type="project" value="UniProtKB-KW"/>
</dbReference>
<evidence type="ECO:0000313" key="3">
    <source>
        <dbReference type="Proteomes" id="UP000185511"/>
    </source>
</evidence>
<dbReference type="Pfam" id="PF00106">
    <property type="entry name" value="adh_short"/>
    <property type="match status" value="1"/>
</dbReference>
<dbReference type="SUPFAM" id="SSF51735">
    <property type="entry name" value="NAD(P)-binding Rossmann-fold domains"/>
    <property type="match status" value="1"/>
</dbReference>
<keyword evidence="3" id="KW-1185">Reference proteome</keyword>
<accession>A0AAC9LH07</accession>
<dbReference type="InterPro" id="IPR036291">
    <property type="entry name" value="NAD(P)-bd_dom_sf"/>
</dbReference>
<keyword evidence="1" id="KW-0560">Oxidoreductase</keyword>
<evidence type="ECO:0000256" key="1">
    <source>
        <dbReference type="ARBA" id="ARBA00023002"/>
    </source>
</evidence>
<sequence>MASVFVTGSSDGIGRETAATLARAGHRVTLHARSAHRAEQAREAVPSAVGVLVGDLASLAETRALAAAATEAGPFDVVIHNAGVYTFPERAETRDGLERVFQINVLAPYLLTALLPRPRRLVYLSSGGQASGEIALEDLQFRRRPWSGLQAYCDSKLHDVLLAFAVARRWPEVISNAVDPGWVRSRMGGSAAPDSVADGADTPVWLASSDEQAAVVSGRYLSGRRARTPHHAAADPAVQDALLAACAALTGVELPS</sequence>